<name>A0A2V3A2S9_9BACI</name>
<dbReference type="Gene3D" id="3.40.50.300">
    <property type="entry name" value="P-loop containing nucleotide triphosphate hydrolases"/>
    <property type="match status" value="1"/>
</dbReference>
<dbReference type="OrthoDB" id="9795626at2"/>
<proteinExistence type="predicted"/>
<dbReference type="InterPro" id="IPR027417">
    <property type="entry name" value="P-loop_NTPase"/>
</dbReference>
<dbReference type="SUPFAM" id="SSF52540">
    <property type="entry name" value="P-loop containing nucleoside triphosphate hydrolases"/>
    <property type="match status" value="2"/>
</dbReference>
<keyword evidence="1" id="KW-0175">Coiled coil</keyword>
<gene>
    <name evidence="2" type="ORF">DFO73_103451</name>
</gene>
<evidence type="ECO:0000313" key="2">
    <source>
        <dbReference type="EMBL" id="PWW30557.1"/>
    </source>
</evidence>
<protein>
    <submittedName>
        <fullName evidence="2">AAA domain-containing protein</fullName>
    </submittedName>
</protein>
<dbReference type="RefSeq" id="WP_110064412.1">
    <property type="nucleotide sequence ID" value="NZ_QGTW01000003.1"/>
</dbReference>
<organism evidence="2 3">
    <name type="scientific">Cytobacillus oceanisediminis</name>
    <dbReference type="NCBI Taxonomy" id="665099"/>
    <lineage>
        <taxon>Bacteria</taxon>
        <taxon>Bacillati</taxon>
        <taxon>Bacillota</taxon>
        <taxon>Bacilli</taxon>
        <taxon>Bacillales</taxon>
        <taxon>Bacillaceae</taxon>
        <taxon>Cytobacillus</taxon>
    </lineage>
</organism>
<sequence length="621" mass="71889">MQLQKIKVKGQLGLELEFDQINVILGENNTGKSTLMNLIIYALGSRVDHFIDEIKSGLCKQVELDVQCKSGNSFRIIRALPKSDVVTITPFDEHNQLLEEEIELLELAEFSDFLLEEEGYNASTISYGKNNKASLRLYFLLRAVFVDQNTPASEILANIGGDGSSFLNNQKLIKKAVIEELLGRENNQVQKLRFELQQLIKERQEINSKHNFIKEMIEQELNEHKNLTKDIKKIQKEIEIIEVEKSKLSESHTNYLLKLKGINEWNLDEDIVSLKQQNERINDHIRSLKLEIMDVDNVKKQAENELEALKKKIVARQFLTQIPVDSCPICLSDFQPAHQEGICPLCNAEVDPYNQEKALQYKKLLEESIVESRLIKEDLEQELVSEISQKEKNTKVIDEKRKKYLEEMKKMKTPLEEIIQSIKDRFEYLIQNGEVYRNFLKTLESELEIRSQKKDVNGTISEVREELTNLEGSASVSDIHKIETWESLFRDTLQYIFGDVQKASLDENLLPLVDGNEMRNVSSASLKVAARLAYVLSLFKLKDEEDIHINHLGFLLFDSPRDKDLDQDKFKRFLEQANDIDSGQLILTGSIKEKDLYESVFEDEKFLVRLYDDDKLLKKID</sequence>
<accession>A0A2V3A2S9</accession>
<dbReference type="EMBL" id="QGTW01000003">
    <property type="protein sequence ID" value="PWW30557.1"/>
    <property type="molecule type" value="Genomic_DNA"/>
</dbReference>
<dbReference type="Proteomes" id="UP000247150">
    <property type="component" value="Unassembled WGS sequence"/>
</dbReference>
<reference evidence="2 3" key="1">
    <citation type="submission" date="2018-05" db="EMBL/GenBank/DDBJ databases">
        <title>Freshwater and sediment microbial communities from various areas in North America, analyzing microbe dynamics in response to fracking.</title>
        <authorList>
            <person name="Lamendella R."/>
        </authorList>
    </citation>
    <scope>NUCLEOTIDE SEQUENCE [LARGE SCALE GENOMIC DNA]</scope>
    <source>
        <strain evidence="2 3">15_TX</strain>
    </source>
</reference>
<dbReference type="AlphaFoldDB" id="A0A2V3A2S9"/>
<evidence type="ECO:0000256" key="1">
    <source>
        <dbReference type="SAM" id="Coils"/>
    </source>
</evidence>
<evidence type="ECO:0000313" key="3">
    <source>
        <dbReference type="Proteomes" id="UP000247150"/>
    </source>
</evidence>
<comment type="caution">
    <text evidence="2">The sequence shown here is derived from an EMBL/GenBank/DDBJ whole genome shotgun (WGS) entry which is preliminary data.</text>
</comment>
<feature type="coiled-coil region" evidence="1">
    <location>
        <begin position="182"/>
        <end position="319"/>
    </location>
</feature>